<feature type="transmembrane region" description="Helical" evidence="6">
    <location>
        <begin position="48"/>
        <end position="73"/>
    </location>
</feature>
<evidence type="ECO:0000313" key="7">
    <source>
        <dbReference type="EMBL" id="QNO15034.1"/>
    </source>
</evidence>
<dbReference type="GO" id="GO:0044341">
    <property type="term" value="P:sodium-dependent phosphate transport"/>
    <property type="evidence" value="ECO:0007669"/>
    <property type="project" value="InterPro"/>
</dbReference>
<name>A0A7G9W8M2_ALKCA</name>
<keyword evidence="8" id="KW-1185">Reference proteome</keyword>
<feature type="transmembrane region" description="Helical" evidence="6">
    <location>
        <begin position="208"/>
        <end position="231"/>
    </location>
</feature>
<keyword evidence="4 6" id="KW-1133">Transmembrane helix</keyword>
<evidence type="ECO:0000256" key="3">
    <source>
        <dbReference type="ARBA" id="ARBA00022692"/>
    </source>
</evidence>
<dbReference type="EMBL" id="CP058559">
    <property type="protein sequence ID" value="QNO15034.1"/>
    <property type="molecule type" value="Genomic_DNA"/>
</dbReference>
<dbReference type="KEGG" id="acae:HYG86_09785"/>
<dbReference type="Pfam" id="PF02690">
    <property type="entry name" value="Na_Pi_cotrans"/>
    <property type="match status" value="1"/>
</dbReference>
<feature type="transmembrane region" description="Helical" evidence="6">
    <location>
        <begin position="281"/>
        <end position="301"/>
    </location>
</feature>
<organism evidence="7 8">
    <name type="scientific">Alkalicella caledoniensis</name>
    <dbReference type="NCBI Taxonomy" id="2731377"/>
    <lineage>
        <taxon>Bacteria</taxon>
        <taxon>Bacillati</taxon>
        <taxon>Bacillota</taxon>
        <taxon>Clostridia</taxon>
        <taxon>Eubacteriales</taxon>
        <taxon>Proteinivoracaceae</taxon>
        <taxon>Alkalicella</taxon>
    </lineage>
</organism>
<reference evidence="7 8" key="1">
    <citation type="submission" date="2020-07" db="EMBL/GenBank/DDBJ databases">
        <title>Alkalicella. sp. LB2 genome.</title>
        <authorList>
            <person name="Postec A."/>
            <person name="Quemeneur M."/>
        </authorList>
    </citation>
    <scope>NUCLEOTIDE SEQUENCE [LARGE SCALE GENOMIC DNA]</scope>
    <source>
        <strain evidence="7 8">LB2</strain>
    </source>
</reference>
<protein>
    <submittedName>
        <fullName evidence="7">Na/Pi cotransporter family protein</fullName>
    </submittedName>
</protein>
<dbReference type="Proteomes" id="UP000516160">
    <property type="component" value="Chromosome"/>
</dbReference>
<dbReference type="RefSeq" id="WP_213165398.1">
    <property type="nucleotide sequence ID" value="NZ_CP058559.1"/>
</dbReference>
<gene>
    <name evidence="7" type="ORF">HYG86_09785</name>
</gene>
<feature type="transmembrane region" description="Helical" evidence="6">
    <location>
        <begin position="131"/>
        <end position="152"/>
    </location>
</feature>
<comment type="subcellular location">
    <subcellularLocation>
        <location evidence="1">Cell membrane</location>
        <topology evidence="1">Multi-pass membrane protein</topology>
    </subcellularLocation>
</comment>
<dbReference type="InterPro" id="IPR003841">
    <property type="entry name" value="Na/Pi_transpt"/>
</dbReference>
<evidence type="ECO:0000256" key="1">
    <source>
        <dbReference type="ARBA" id="ARBA00004651"/>
    </source>
</evidence>
<evidence type="ECO:0000256" key="6">
    <source>
        <dbReference type="SAM" id="Phobius"/>
    </source>
</evidence>
<dbReference type="NCBIfam" id="NF037997">
    <property type="entry name" value="Na_Pi_symport"/>
    <property type="match status" value="1"/>
</dbReference>
<dbReference type="GO" id="GO:0005436">
    <property type="term" value="F:sodium:phosphate symporter activity"/>
    <property type="evidence" value="ECO:0007669"/>
    <property type="project" value="InterPro"/>
</dbReference>
<feature type="transmembrane region" description="Helical" evidence="6">
    <location>
        <begin position="243"/>
        <end position="261"/>
    </location>
</feature>
<keyword evidence="5 6" id="KW-0472">Membrane</keyword>
<dbReference type="PANTHER" id="PTHR10010">
    <property type="entry name" value="SOLUTE CARRIER FAMILY 34 SODIUM PHOSPHATE , MEMBER 2-RELATED"/>
    <property type="match status" value="1"/>
</dbReference>
<keyword evidence="2" id="KW-1003">Cell membrane</keyword>
<dbReference type="PANTHER" id="PTHR10010:SF46">
    <property type="entry name" value="SODIUM-DEPENDENT PHOSPHATE TRANSPORT PROTEIN 2B"/>
    <property type="match status" value="1"/>
</dbReference>
<proteinExistence type="predicted"/>
<accession>A0A7G9W8M2</accession>
<keyword evidence="3 6" id="KW-0812">Transmembrane</keyword>
<evidence type="ECO:0000313" key="8">
    <source>
        <dbReference type="Proteomes" id="UP000516160"/>
    </source>
</evidence>
<evidence type="ECO:0000256" key="2">
    <source>
        <dbReference type="ARBA" id="ARBA00022475"/>
    </source>
</evidence>
<dbReference type="AlphaFoldDB" id="A0A7G9W8M2"/>
<evidence type="ECO:0000256" key="4">
    <source>
        <dbReference type="ARBA" id="ARBA00022989"/>
    </source>
</evidence>
<feature type="transmembrane region" description="Helical" evidence="6">
    <location>
        <begin position="172"/>
        <end position="196"/>
    </location>
</feature>
<evidence type="ECO:0000256" key="5">
    <source>
        <dbReference type="ARBA" id="ARBA00023136"/>
    </source>
</evidence>
<dbReference type="GO" id="GO:0005886">
    <property type="term" value="C:plasma membrane"/>
    <property type="evidence" value="ECO:0007669"/>
    <property type="project" value="UniProtKB-SubCell"/>
</dbReference>
<sequence length="311" mass="34178">MSIIQSIKFVLALGLFLLILKRFSKSCSDLVSMSHQRKFFRNRSIITLALTSALLTAIVQSSSIVVIMIIGLVQGDIISEKHGLAAVMGTEIGTTMTGQLLSIPKDFLLYTIPVILFLTMIFPKTRRFKKPIIWFGLLIFSMFLMSLPLKNLINSEYSLIRQTLIKANDNKFLGISLGLGFTALIQSSSALTALTINLARMGLLNLKGSIALVLGANIGTCVTGIIASVAFSKKIKTIVIGQVIFNLLGVLAILVIFNPFLELVSLVTTTGLIERQIANGQTLFNILSFLAVLPFFSYYYLLVKKISMKFL</sequence>
<feature type="transmembrane region" description="Helical" evidence="6">
    <location>
        <begin position="107"/>
        <end position="125"/>
    </location>
</feature>